<gene>
    <name evidence="1" type="ORF">NM688_g1920</name>
</gene>
<proteinExistence type="predicted"/>
<sequence length="669" mass="72353">MRLIYGHRKGSRAVLHVRGNLEFPTEVMRKGINELQSFRDDQSPLGGPVATTPTPTCVKRTAEALCQDLALDSATYEAGAYNRPLQVAPDTARTVITIVSQAFTIAYCAILMLLTQRIALHEFFRRPQTLTAMHDKASAWLGLGSSLQTLANQRKLVTDLLGTFMITLYLLLILVVHTTLPGIFGIGNQNVTVTATYPTTLARQPNIIFDLSGPALQIPGEIWSTIYSILPVYDTLNLTTVGVLDNMLYDIIPSVENVANIGVEVNATTFVVDCGLLSDVTQLGFMGPASPVLPDGASGSDPDLNYVFGFGNNKYRVSLTPMGVNQFQVLPVEPADFDTAPPNMLVLTSTWPTVDSAGTNATISAINPMWEDLIGGGSYNLTITGVNFLECNFNADNSTVSVDPLSRAVDQPATPPIPIAWHDWTDPGASGDPILSSSLSQFAQAARSAQTTLTPYELVLFNDTFNATTSSLPVSLLEQFLFLDISASRNASLDTSGPITVGELNWSIGRAFAAVLWYYNTATATSLNLALDTQGDRLQGQASITTLMYQERLTVNPISLYIGLVASCLLFILAAFLVTRAGALGGDVVYHDISGLLPMLWLLGNEPRLAEIDKPDLDVLRTAGMYEVTGLEKVRRRAGSESIDMRDRVESKGGEDDELESLHPFSKSS</sequence>
<name>A0ACC1TAQ7_9APHY</name>
<evidence type="ECO:0000313" key="2">
    <source>
        <dbReference type="Proteomes" id="UP001148662"/>
    </source>
</evidence>
<evidence type="ECO:0000313" key="1">
    <source>
        <dbReference type="EMBL" id="KAJ3556626.1"/>
    </source>
</evidence>
<accession>A0ACC1TAQ7</accession>
<keyword evidence="2" id="KW-1185">Reference proteome</keyword>
<reference evidence="1" key="1">
    <citation type="submission" date="2022-07" db="EMBL/GenBank/DDBJ databases">
        <title>Genome Sequence of Phlebia brevispora.</title>
        <authorList>
            <person name="Buettner E."/>
        </authorList>
    </citation>
    <scope>NUCLEOTIDE SEQUENCE</scope>
    <source>
        <strain evidence="1">MPL23</strain>
    </source>
</reference>
<dbReference type="Proteomes" id="UP001148662">
    <property type="component" value="Unassembled WGS sequence"/>
</dbReference>
<comment type="caution">
    <text evidence="1">The sequence shown here is derived from an EMBL/GenBank/DDBJ whole genome shotgun (WGS) entry which is preliminary data.</text>
</comment>
<organism evidence="1 2">
    <name type="scientific">Phlebia brevispora</name>
    <dbReference type="NCBI Taxonomy" id="194682"/>
    <lineage>
        <taxon>Eukaryota</taxon>
        <taxon>Fungi</taxon>
        <taxon>Dikarya</taxon>
        <taxon>Basidiomycota</taxon>
        <taxon>Agaricomycotina</taxon>
        <taxon>Agaricomycetes</taxon>
        <taxon>Polyporales</taxon>
        <taxon>Meruliaceae</taxon>
        <taxon>Phlebia</taxon>
    </lineage>
</organism>
<protein>
    <submittedName>
        <fullName evidence="1">Uncharacterized protein</fullName>
    </submittedName>
</protein>
<dbReference type="EMBL" id="JANHOG010000225">
    <property type="protein sequence ID" value="KAJ3556626.1"/>
    <property type="molecule type" value="Genomic_DNA"/>
</dbReference>